<feature type="repeat" description="WD" evidence="6">
    <location>
        <begin position="266"/>
        <end position="305"/>
    </location>
</feature>
<feature type="zinc finger region" description="C3H1-type" evidence="7">
    <location>
        <begin position="20"/>
        <end position="46"/>
    </location>
</feature>
<dbReference type="EMBL" id="JAHRHJ020000003">
    <property type="protein sequence ID" value="KAH9321721.1"/>
    <property type="molecule type" value="Genomic_DNA"/>
</dbReference>
<feature type="repeat" description="WD" evidence="6">
    <location>
        <begin position="306"/>
        <end position="335"/>
    </location>
</feature>
<dbReference type="PROSITE" id="PS50082">
    <property type="entry name" value="WD_REPEATS_2"/>
    <property type="match status" value="3"/>
</dbReference>
<sequence length="386" mass="42171">MDLEISDRPAGSKRTFNRLARSQQICVFWQEGRCNREPCNFLHVGEPGTSKRIGANNGFAPKRSFHLQEDTQAAGPSGGQRRNGAAKWGRGGLGGRIVTDDRQLKVRDKVCNYWIAGNCRHGDDCKFLHSFVVGGDVTFLTQLVGHEKAVRGIVLPSNSDKLYSGGQDETVRVWDCQTGQCNSVIKLGAEIGCLLSEGPWIFVGIPNAVKAWNILTSTELSLDGPRGQVHALVVGNGMLLAGIYDGNILAWKFSPASNTFEPAASLSGHTMPVVTLVSGADRLYSGSMDHTIRVWDLTTFQCMQTLEGHTSVVMSLLLWEQFLLSSSLDNTVKVWCAMSSGQLEVTYTHNEEHGVLALCGMHDEQAKPVLICSCNDNSVRLYDLPS</sequence>
<dbReference type="InterPro" id="IPR000571">
    <property type="entry name" value="Znf_CCCH"/>
</dbReference>
<keyword evidence="1 6" id="KW-0853">WD repeat</keyword>
<dbReference type="Gene3D" id="2.130.10.10">
    <property type="entry name" value="YVTN repeat-like/Quinoprotein amine dehydrogenase"/>
    <property type="match status" value="2"/>
</dbReference>
<evidence type="ECO:0000256" key="6">
    <source>
        <dbReference type="PROSITE-ProRule" id="PRU00221"/>
    </source>
</evidence>
<evidence type="ECO:0000256" key="5">
    <source>
        <dbReference type="ARBA" id="ARBA00022833"/>
    </source>
</evidence>
<dbReference type="PROSITE" id="PS50103">
    <property type="entry name" value="ZF_C3H1"/>
    <property type="match status" value="2"/>
</dbReference>
<keyword evidence="3" id="KW-0677">Repeat</keyword>
<dbReference type="AlphaFoldDB" id="A0AA38GEW8"/>
<dbReference type="InterPro" id="IPR001680">
    <property type="entry name" value="WD40_rpt"/>
</dbReference>
<keyword evidence="4 7" id="KW-0863">Zinc-finger</keyword>
<evidence type="ECO:0000313" key="11">
    <source>
        <dbReference type="Proteomes" id="UP000824469"/>
    </source>
</evidence>
<dbReference type="SMART" id="SM00356">
    <property type="entry name" value="ZnF_C3H1"/>
    <property type="match status" value="2"/>
</dbReference>
<dbReference type="PRINTS" id="PR00320">
    <property type="entry name" value="GPROTEINBRPT"/>
</dbReference>
<dbReference type="PROSITE" id="PS50294">
    <property type="entry name" value="WD_REPEATS_REGION"/>
    <property type="match status" value="2"/>
</dbReference>
<proteinExistence type="predicted"/>
<dbReference type="InterPro" id="IPR015943">
    <property type="entry name" value="WD40/YVTN_repeat-like_dom_sf"/>
</dbReference>
<feature type="repeat" description="WD" evidence="6">
    <location>
        <begin position="143"/>
        <end position="184"/>
    </location>
</feature>
<reference evidence="10 11" key="1">
    <citation type="journal article" date="2021" name="Nat. Plants">
        <title>The Taxus genome provides insights into paclitaxel biosynthesis.</title>
        <authorList>
            <person name="Xiong X."/>
            <person name="Gou J."/>
            <person name="Liao Q."/>
            <person name="Li Y."/>
            <person name="Zhou Q."/>
            <person name="Bi G."/>
            <person name="Li C."/>
            <person name="Du R."/>
            <person name="Wang X."/>
            <person name="Sun T."/>
            <person name="Guo L."/>
            <person name="Liang H."/>
            <person name="Lu P."/>
            <person name="Wu Y."/>
            <person name="Zhang Z."/>
            <person name="Ro D.K."/>
            <person name="Shang Y."/>
            <person name="Huang S."/>
            <person name="Yan J."/>
        </authorList>
    </citation>
    <scope>NUCLEOTIDE SEQUENCE [LARGE SCALE GENOMIC DNA]</scope>
    <source>
        <strain evidence="10">Ta-2019</strain>
    </source>
</reference>
<dbReference type="InterPro" id="IPR019775">
    <property type="entry name" value="WD40_repeat_CS"/>
</dbReference>
<dbReference type="InterPro" id="IPR036855">
    <property type="entry name" value="Znf_CCCH_sf"/>
</dbReference>
<feature type="zinc finger region" description="C3H1-type" evidence="7">
    <location>
        <begin position="105"/>
        <end position="132"/>
    </location>
</feature>
<dbReference type="SUPFAM" id="SSF90229">
    <property type="entry name" value="CCCH zinc finger"/>
    <property type="match status" value="1"/>
</dbReference>
<feature type="non-terminal residue" evidence="10">
    <location>
        <position position="1"/>
    </location>
</feature>
<dbReference type="Pfam" id="PF18345">
    <property type="entry name" value="zf_CCCH_4"/>
    <property type="match status" value="1"/>
</dbReference>
<keyword evidence="11" id="KW-1185">Reference proteome</keyword>
<evidence type="ECO:0000256" key="4">
    <source>
        <dbReference type="ARBA" id="ARBA00022771"/>
    </source>
</evidence>
<keyword evidence="5 7" id="KW-0862">Zinc</keyword>
<dbReference type="OMA" id="VIAEGPW"/>
<dbReference type="InterPro" id="IPR036322">
    <property type="entry name" value="WD40_repeat_dom_sf"/>
</dbReference>
<keyword evidence="2 7" id="KW-0479">Metal-binding</keyword>
<dbReference type="PANTHER" id="PTHR44489">
    <property type="match status" value="1"/>
</dbReference>
<evidence type="ECO:0000256" key="1">
    <source>
        <dbReference type="ARBA" id="ARBA00022574"/>
    </source>
</evidence>
<dbReference type="Pfam" id="PF00400">
    <property type="entry name" value="WD40"/>
    <property type="match status" value="3"/>
</dbReference>
<evidence type="ECO:0000313" key="10">
    <source>
        <dbReference type="EMBL" id="KAH9321721.1"/>
    </source>
</evidence>
<evidence type="ECO:0000256" key="7">
    <source>
        <dbReference type="PROSITE-ProRule" id="PRU00723"/>
    </source>
</evidence>
<organism evidence="10 11">
    <name type="scientific">Taxus chinensis</name>
    <name type="common">Chinese yew</name>
    <name type="synonym">Taxus wallichiana var. chinensis</name>
    <dbReference type="NCBI Taxonomy" id="29808"/>
    <lineage>
        <taxon>Eukaryota</taxon>
        <taxon>Viridiplantae</taxon>
        <taxon>Streptophyta</taxon>
        <taxon>Embryophyta</taxon>
        <taxon>Tracheophyta</taxon>
        <taxon>Spermatophyta</taxon>
        <taxon>Pinopsida</taxon>
        <taxon>Pinidae</taxon>
        <taxon>Conifers II</taxon>
        <taxon>Cupressales</taxon>
        <taxon>Taxaceae</taxon>
        <taxon>Taxus</taxon>
    </lineage>
</organism>
<feature type="domain" description="C3H1-type" evidence="9">
    <location>
        <begin position="105"/>
        <end position="132"/>
    </location>
</feature>
<dbReference type="SMART" id="SM00320">
    <property type="entry name" value="WD40"/>
    <property type="match status" value="5"/>
</dbReference>
<dbReference type="PANTHER" id="PTHR44489:SF1">
    <property type="entry name" value="ZINC FINGER CCCH DOMAIN-CONTAINING PROTEIN 63"/>
    <property type="match status" value="1"/>
</dbReference>
<name>A0AA38GEW8_TAXCH</name>
<protein>
    <recommendedName>
        <fullName evidence="9">C3H1-type domain-containing protein</fullName>
    </recommendedName>
</protein>
<evidence type="ECO:0000256" key="3">
    <source>
        <dbReference type="ARBA" id="ARBA00022737"/>
    </source>
</evidence>
<dbReference type="InterPro" id="IPR020472">
    <property type="entry name" value="WD40_PAC1"/>
</dbReference>
<evidence type="ECO:0000256" key="8">
    <source>
        <dbReference type="SAM" id="MobiDB-lite"/>
    </source>
</evidence>
<comment type="caution">
    <text evidence="10">The sequence shown here is derived from an EMBL/GenBank/DDBJ whole genome shotgun (WGS) entry which is preliminary data.</text>
</comment>
<accession>A0AA38GEW8</accession>
<feature type="domain" description="C3H1-type" evidence="9">
    <location>
        <begin position="20"/>
        <end position="46"/>
    </location>
</feature>
<dbReference type="PROSITE" id="PS00678">
    <property type="entry name" value="WD_REPEATS_1"/>
    <property type="match status" value="1"/>
</dbReference>
<dbReference type="Proteomes" id="UP000824469">
    <property type="component" value="Unassembled WGS sequence"/>
</dbReference>
<evidence type="ECO:0000256" key="2">
    <source>
        <dbReference type="ARBA" id="ARBA00022723"/>
    </source>
</evidence>
<dbReference type="GO" id="GO:0008270">
    <property type="term" value="F:zinc ion binding"/>
    <property type="evidence" value="ECO:0007669"/>
    <property type="project" value="UniProtKB-KW"/>
</dbReference>
<evidence type="ECO:0000259" key="9">
    <source>
        <dbReference type="PROSITE" id="PS50103"/>
    </source>
</evidence>
<gene>
    <name evidence="10" type="ORF">KI387_016360</name>
</gene>
<dbReference type="InterPro" id="IPR044715">
    <property type="entry name" value="WDR86-like"/>
</dbReference>
<feature type="region of interest" description="Disordered" evidence="8">
    <location>
        <begin position="70"/>
        <end position="89"/>
    </location>
</feature>
<dbReference type="Pfam" id="PF14608">
    <property type="entry name" value="zf-CCCH_2"/>
    <property type="match status" value="1"/>
</dbReference>
<dbReference type="SUPFAM" id="SSF50978">
    <property type="entry name" value="WD40 repeat-like"/>
    <property type="match status" value="1"/>
</dbReference>